<sequence length="356" mass="36765">MAQVASGGLQWLDLCGPSPACGRPPGRPGPRMPLQVQATTLGMAPCRPPRRPCSRSGACGNSAKPQQKALARPQSAPGRRLQSARSSSHERDQACKAEAVPKKAAEVRKAIQTPTPAVTVTKTCPAAAPDVTRRRQVRPPSAKGTKHRRVVDDDLDSIIYEDVEEVPEDVSRHWESFCDIAEGAVAPSGSPKARCGTGDQASGQGGLRALPVGGGSTSTQALAAAAVACCPPSTRPRPTSAALGGRSAAARGGACRSGPRAVSAGALSRSLEIRASVEDLRSSVEGLDLGALAFAPPSMATTPVAEALPDACDPCLEMTDLLEPSIAGEDLPSTPGCRKERRALGNPARPPKPRLK</sequence>
<gene>
    <name evidence="2" type="ORF">AMON00008_LOCUS23250</name>
</gene>
<proteinExistence type="predicted"/>
<name>A0A7S4QNI9_9DINO</name>
<evidence type="ECO:0000313" key="2">
    <source>
        <dbReference type="EMBL" id="CAE4589033.1"/>
    </source>
</evidence>
<evidence type="ECO:0000256" key="1">
    <source>
        <dbReference type="SAM" id="MobiDB-lite"/>
    </source>
</evidence>
<feature type="region of interest" description="Disordered" evidence="1">
    <location>
        <begin position="324"/>
        <end position="356"/>
    </location>
</feature>
<feature type="region of interest" description="Disordered" evidence="1">
    <location>
        <begin position="40"/>
        <end position="95"/>
    </location>
</feature>
<protein>
    <submittedName>
        <fullName evidence="2">Uncharacterized protein</fullName>
    </submittedName>
</protein>
<dbReference type="EMBL" id="HBNR01033886">
    <property type="protein sequence ID" value="CAE4589033.1"/>
    <property type="molecule type" value="Transcribed_RNA"/>
</dbReference>
<organism evidence="2">
    <name type="scientific">Alexandrium monilatum</name>
    <dbReference type="NCBI Taxonomy" id="311494"/>
    <lineage>
        <taxon>Eukaryota</taxon>
        <taxon>Sar</taxon>
        <taxon>Alveolata</taxon>
        <taxon>Dinophyceae</taxon>
        <taxon>Gonyaulacales</taxon>
        <taxon>Pyrocystaceae</taxon>
        <taxon>Alexandrium</taxon>
    </lineage>
</organism>
<feature type="compositionally biased region" description="Low complexity" evidence="1">
    <location>
        <begin position="240"/>
        <end position="260"/>
    </location>
</feature>
<feature type="region of interest" description="Disordered" evidence="1">
    <location>
        <begin position="15"/>
        <end position="34"/>
    </location>
</feature>
<reference evidence="2" key="1">
    <citation type="submission" date="2021-01" db="EMBL/GenBank/DDBJ databases">
        <authorList>
            <person name="Corre E."/>
            <person name="Pelletier E."/>
            <person name="Niang G."/>
            <person name="Scheremetjew M."/>
            <person name="Finn R."/>
            <person name="Kale V."/>
            <person name="Holt S."/>
            <person name="Cochrane G."/>
            <person name="Meng A."/>
            <person name="Brown T."/>
            <person name="Cohen L."/>
        </authorList>
    </citation>
    <scope>NUCLEOTIDE SEQUENCE</scope>
    <source>
        <strain evidence="2">CCMP3105</strain>
    </source>
</reference>
<accession>A0A7S4QNI9</accession>
<feature type="region of interest" description="Disordered" evidence="1">
    <location>
        <begin position="234"/>
        <end position="260"/>
    </location>
</feature>
<dbReference type="AlphaFoldDB" id="A0A7S4QNI9"/>